<dbReference type="RefSeq" id="WP_245742019.1">
    <property type="nucleotide sequence ID" value="NZ_FOFD01000001.1"/>
</dbReference>
<dbReference type="GO" id="GO:0009358">
    <property type="term" value="C:polyphosphate kinase complex"/>
    <property type="evidence" value="ECO:0007669"/>
    <property type="project" value="InterPro"/>
</dbReference>
<dbReference type="PANTHER" id="PTHR30218">
    <property type="entry name" value="POLYPHOSPHATE KINASE"/>
    <property type="match status" value="1"/>
</dbReference>
<dbReference type="Pfam" id="PF13090">
    <property type="entry name" value="PP_kinase_C"/>
    <property type="match status" value="1"/>
</dbReference>
<dbReference type="Gene3D" id="1.20.58.310">
    <property type="entry name" value="Polyphosphate kinase N-terminal domain"/>
    <property type="match status" value="1"/>
</dbReference>
<evidence type="ECO:0000256" key="6">
    <source>
        <dbReference type="ARBA" id="ARBA00022840"/>
    </source>
</evidence>
<dbReference type="CDD" id="cd09168">
    <property type="entry name" value="PLDc_PaPPK1_C2_like"/>
    <property type="match status" value="1"/>
</dbReference>
<dbReference type="NCBIfam" id="NF003917">
    <property type="entry name" value="PRK05443.1-1"/>
    <property type="match status" value="1"/>
</dbReference>
<comment type="catalytic activity">
    <reaction evidence="8 9">
        <text>[phosphate](n) + ATP = [phosphate](n+1) + ADP</text>
        <dbReference type="Rhea" id="RHEA:19573"/>
        <dbReference type="Rhea" id="RHEA-COMP:9859"/>
        <dbReference type="Rhea" id="RHEA-COMP:14280"/>
        <dbReference type="ChEBI" id="CHEBI:16838"/>
        <dbReference type="ChEBI" id="CHEBI:30616"/>
        <dbReference type="ChEBI" id="CHEBI:456216"/>
        <dbReference type="EC" id="2.7.4.1"/>
    </reaction>
</comment>
<evidence type="ECO:0000256" key="3">
    <source>
        <dbReference type="ARBA" id="ARBA00022723"/>
    </source>
</evidence>
<dbReference type="InterPro" id="IPR024953">
    <property type="entry name" value="PP_kinase_middle"/>
</dbReference>
<evidence type="ECO:0000256" key="9">
    <source>
        <dbReference type="RuleBase" id="RU003800"/>
    </source>
</evidence>
<proteinExistence type="inferred from homology"/>
<dbReference type="HAMAP" id="MF_00347">
    <property type="entry name" value="Polyphosphate_kinase"/>
    <property type="match status" value="1"/>
</dbReference>
<feature type="domain" description="Polyphosphate kinase C-terminal" evidence="13">
    <location>
        <begin position="685"/>
        <end position="850"/>
    </location>
</feature>
<keyword evidence="2 8" id="KW-0808">Transferase</keyword>
<evidence type="ECO:0000259" key="12">
    <source>
        <dbReference type="Pfam" id="PF13089"/>
    </source>
</evidence>
<feature type="compositionally biased region" description="Acidic residues" evidence="10">
    <location>
        <begin position="8"/>
        <end position="25"/>
    </location>
</feature>
<protein>
    <recommendedName>
        <fullName evidence="8 9">Polyphosphate kinase</fullName>
        <ecNumber evidence="8 9">2.7.4.1</ecNumber>
    </recommendedName>
    <alternativeName>
        <fullName evidence="8">ATP-polyphosphate phosphotransferase</fullName>
    </alternativeName>
    <alternativeName>
        <fullName evidence="8">Polyphosphoric acid kinase</fullName>
    </alternativeName>
</protein>
<evidence type="ECO:0000256" key="8">
    <source>
        <dbReference type="HAMAP-Rule" id="MF_00347"/>
    </source>
</evidence>
<feature type="compositionally biased region" description="Basic and acidic residues" evidence="10">
    <location>
        <begin position="46"/>
        <end position="72"/>
    </location>
</feature>
<feature type="domain" description="Polyphosphate kinase C-terminal" evidence="14">
    <location>
        <begin position="513"/>
        <end position="677"/>
    </location>
</feature>
<feature type="binding site" evidence="8">
    <location>
        <position position="231"/>
    </location>
    <ligand>
        <name>ATP</name>
        <dbReference type="ChEBI" id="CHEBI:30616"/>
    </ligand>
</feature>
<dbReference type="InterPro" id="IPR025200">
    <property type="entry name" value="PPK_C_dom2"/>
</dbReference>
<evidence type="ECO:0000259" key="14">
    <source>
        <dbReference type="Pfam" id="PF17941"/>
    </source>
</evidence>
<keyword evidence="16" id="KW-1185">Reference proteome</keyword>
<evidence type="ECO:0000259" key="13">
    <source>
        <dbReference type="Pfam" id="PF13090"/>
    </source>
</evidence>
<dbReference type="Pfam" id="PF17941">
    <property type="entry name" value="PP_kinase_C_1"/>
    <property type="match status" value="1"/>
</dbReference>
<dbReference type="SUPFAM" id="SSF143724">
    <property type="entry name" value="PHP14-like"/>
    <property type="match status" value="1"/>
</dbReference>
<feature type="domain" description="Polyphosphate kinase N-terminal" evidence="12">
    <location>
        <begin position="193"/>
        <end position="298"/>
    </location>
</feature>
<evidence type="ECO:0000256" key="4">
    <source>
        <dbReference type="ARBA" id="ARBA00022741"/>
    </source>
</evidence>
<sequence>MNEREQSESDGTEPPTDDGTSEATEETTLALQSVFDDGDGTEDDDRNTGSERREPDDGSDRSERADGPRGPERASPASTDLESEGVADVDRRDLGSEVGSGDEIETSAAAETGTDAASATDSDRDRPDVSVETDGATESTEADGTAEPTEADGTAEPTEADSAAAESAASSAAEGADSSAEQRTVDLSDPTYYLNRELSELAFQRRVLHEVLDADNPLLERVKFLAIVTTNLDEFFRKRIGGLKQQIAAGITDETPDGRTPREQWNAALAEAEPLLERQARCYREEILPALADEGIDVVEYDALSDDERRQLREYFESAVLPTLTPLTFDPAHSFPFISNQSLSLAVLTRERPDAELTFSRVKIPRNQLRFIQLGDEPRYVLLEDAVRANLELLFPDVDIVDTALFRVTRNAEVRRDEEVAEDLIEMIEEVIEERRFATVVRLEIERDTSDRILDVLTRELDLDDREVFHLGGPLDYRDFAELTALDRPELKLPEWSPQPHPRLDRLDEGETVFDVIRTDDVLVHHPYHSFEGTVQRFLETAANDPDVLAIKAAIYRTASDSQIVESLLEAARNGKQVAVMVELKARFDEENNLEWAKKLEEEGIHVAYGTIGYKTHTKTSLVVRDEDEGVRLYSHVGTGNYHSETAKRYEDLGLLTADRDIGQDLVKLFNYFTGHSMHREYRKLLIAPGNMRDRFVDLVRAEAERARNGEMARIVAKMNRLEDPELVRELYEASMAGVDIDLIVRDICRLRPGLEGISETIDVYSVVGRFLEHSRIFYFRAGGDGRYYIGSADWMTRNLDNRVEAVTPIEDPRLQRRLDGLFETLLSDDRNRWVMRSDGTYERCEPTNDGSTTDVHETFMRSALDGARR</sequence>
<evidence type="ECO:0000256" key="2">
    <source>
        <dbReference type="ARBA" id="ARBA00022679"/>
    </source>
</evidence>
<keyword evidence="6 8" id="KW-0067">ATP-binding</keyword>
<dbReference type="CDD" id="cd09165">
    <property type="entry name" value="PLDc_PaPPK1_C1_like"/>
    <property type="match status" value="1"/>
</dbReference>
<dbReference type="EC" id="2.7.4.1" evidence="8 9"/>
<dbReference type="InterPro" id="IPR041108">
    <property type="entry name" value="PP_kinase_C_1"/>
</dbReference>
<feature type="compositionally biased region" description="Low complexity" evidence="10">
    <location>
        <begin position="160"/>
        <end position="181"/>
    </location>
</feature>
<dbReference type="EMBL" id="FOFD01000001">
    <property type="protein sequence ID" value="SEP70998.1"/>
    <property type="molecule type" value="Genomic_DNA"/>
</dbReference>
<evidence type="ECO:0000313" key="15">
    <source>
        <dbReference type="EMBL" id="SEP70998.1"/>
    </source>
</evidence>
<dbReference type="Gene3D" id="3.30.1840.10">
    <property type="entry name" value="Polyphosphate kinase middle domain"/>
    <property type="match status" value="1"/>
</dbReference>
<comment type="function">
    <text evidence="8 9">Catalyzes the reversible transfer of the terminal phosphate of ATP to form a long-chain polyphosphate (polyP).</text>
</comment>
<gene>
    <name evidence="8" type="primary">ppk</name>
    <name evidence="15" type="ORF">SAMN04489841_0335</name>
</gene>
<feature type="binding site" evidence="8">
    <location>
        <position position="746"/>
    </location>
    <ligand>
        <name>ATP</name>
        <dbReference type="ChEBI" id="CHEBI:30616"/>
    </ligand>
</feature>
<feature type="compositionally biased region" description="Acidic residues" evidence="10">
    <location>
        <begin position="36"/>
        <end position="45"/>
    </location>
</feature>
<dbReference type="InterPro" id="IPR036830">
    <property type="entry name" value="PP_kinase_middle_dom_sf"/>
</dbReference>
<feature type="domain" description="Polyphosphate kinase middle" evidence="11">
    <location>
        <begin position="308"/>
        <end position="483"/>
    </location>
</feature>
<feature type="binding site" evidence="8">
    <location>
        <position position="774"/>
    </location>
    <ligand>
        <name>ATP</name>
        <dbReference type="ChEBI" id="CHEBI:30616"/>
    </ligand>
</feature>
<accession>A0A1H9A4T6</accession>
<dbReference type="NCBIfam" id="NF003918">
    <property type="entry name" value="PRK05443.1-2"/>
    <property type="match status" value="1"/>
</dbReference>
<dbReference type="InterPro" id="IPR025198">
    <property type="entry name" value="PPK_N_dom"/>
</dbReference>
<dbReference type="Pfam" id="PF13089">
    <property type="entry name" value="PP_kinase_N"/>
    <property type="match status" value="1"/>
</dbReference>
<keyword evidence="5 8" id="KW-0418">Kinase</keyword>
<dbReference type="InterPro" id="IPR003414">
    <property type="entry name" value="PP_kinase"/>
</dbReference>
<dbReference type="InterPro" id="IPR036832">
    <property type="entry name" value="PPK_N_dom_sf"/>
</dbReference>
<organism evidence="15 16">
    <name type="scientific">Natrinema salaciae</name>
    <dbReference type="NCBI Taxonomy" id="1186196"/>
    <lineage>
        <taxon>Archaea</taxon>
        <taxon>Methanobacteriati</taxon>
        <taxon>Methanobacteriota</taxon>
        <taxon>Stenosarchaea group</taxon>
        <taxon>Halobacteria</taxon>
        <taxon>Halobacteriales</taxon>
        <taxon>Natrialbaceae</taxon>
        <taxon>Natrinema</taxon>
    </lineage>
</organism>
<dbReference type="Proteomes" id="UP000199114">
    <property type="component" value="Unassembled WGS sequence"/>
</dbReference>
<dbReference type="GO" id="GO:0005524">
    <property type="term" value="F:ATP binding"/>
    <property type="evidence" value="ECO:0007669"/>
    <property type="project" value="UniProtKB-KW"/>
</dbReference>
<dbReference type="GO" id="GO:0008976">
    <property type="term" value="F:polyphosphate kinase activity"/>
    <property type="evidence" value="ECO:0007669"/>
    <property type="project" value="UniProtKB-UniRule"/>
</dbReference>
<dbReference type="PANTHER" id="PTHR30218:SF0">
    <property type="entry name" value="POLYPHOSPHATE KINASE"/>
    <property type="match status" value="1"/>
</dbReference>
<feature type="binding site" evidence="8">
    <location>
        <position position="650"/>
    </location>
    <ligand>
        <name>ATP</name>
        <dbReference type="ChEBI" id="CHEBI:30616"/>
    </ligand>
</feature>
<evidence type="ECO:0000313" key="16">
    <source>
        <dbReference type="Proteomes" id="UP000199114"/>
    </source>
</evidence>
<dbReference type="GO" id="GO:0046872">
    <property type="term" value="F:metal ion binding"/>
    <property type="evidence" value="ECO:0007669"/>
    <property type="project" value="UniProtKB-KW"/>
</dbReference>
<dbReference type="NCBIfam" id="NF003921">
    <property type="entry name" value="PRK05443.2-2"/>
    <property type="match status" value="1"/>
</dbReference>
<evidence type="ECO:0000256" key="1">
    <source>
        <dbReference type="ARBA" id="ARBA00022553"/>
    </source>
</evidence>
<evidence type="ECO:0000256" key="5">
    <source>
        <dbReference type="ARBA" id="ARBA00022777"/>
    </source>
</evidence>
<evidence type="ECO:0000256" key="10">
    <source>
        <dbReference type="SAM" id="MobiDB-lite"/>
    </source>
</evidence>
<dbReference type="Gene3D" id="3.30.870.10">
    <property type="entry name" value="Endonuclease Chain A"/>
    <property type="match status" value="2"/>
</dbReference>
<feature type="compositionally biased region" description="Low complexity" evidence="10">
    <location>
        <begin position="106"/>
        <end position="120"/>
    </location>
</feature>
<feature type="active site" description="Phosphohistidine intermediate" evidence="8">
    <location>
        <position position="617"/>
    </location>
</feature>
<dbReference type="SUPFAM" id="SSF56024">
    <property type="entry name" value="Phospholipase D/nuclease"/>
    <property type="match status" value="2"/>
</dbReference>
<keyword evidence="3 8" id="KW-0479">Metal-binding</keyword>
<name>A0A1H9A4T6_9EURY</name>
<reference evidence="16" key="1">
    <citation type="submission" date="2016-10" db="EMBL/GenBank/DDBJ databases">
        <authorList>
            <person name="Varghese N."/>
            <person name="Submissions S."/>
        </authorList>
    </citation>
    <scope>NUCLEOTIDE SEQUENCE [LARGE SCALE GENOMIC DNA]</scope>
    <source>
        <strain evidence="16">DSM 25055</strain>
    </source>
</reference>
<dbReference type="SUPFAM" id="SSF140356">
    <property type="entry name" value="PPK N-terminal domain-like"/>
    <property type="match status" value="1"/>
</dbReference>
<comment type="PTM">
    <text evidence="8 9">An intermediate of this reaction is the autophosphorylated ppk in which a phosphate is covalently linked to a histidine residue through a N-P bond.</text>
</comment>
<keyword evidence="4 8" id="KW-0547">Nucleotide-binding</keyword>
<dbReference type="NCBIfam" id="TIGR03705">
    <property type="entry name" value="poly_P_kin"/>
    <property type="match status" value="1"/>
</dbReference>
<dbReference type="FunFam" id="3.30.870.10:FF:000001">
    <property type="entry name" value="Polyphosphate kinase"/>
    <property type="match status" value="1"/>
</dbReference>
<feature type="binding site" evidence="8">
    <location>
        <position position="557"/>
    </location>
    <ligand>
        <name>Mg(2+)</name>
        <dbReference type="ChEBI" id="CHEBI:18420"/>
    </ligand>
</feature>
<evidence type="ECO:0000256" key="7">
    <source>
        <dbReference type="ARBA" id="ARBA00022842"/>
    </source>
</evidence>
<keyword evidence="7 8" id="KW-0460">Magnesium</keyword>
<dbReference type="Pfam" id="PF02503">
    <property type="entry name" value="PP_kinase"/>
    <property type="match status" value="1"/>
</dbReference>
<dbReference type="AlphaFoldDB" id="A0A1H9A4T6"/>
<dbReference type="GO" id="GO:0006799">
    <property type="term" value="P:polyphosphate biosynthetic process"/>
    <property type="evidence" value="ECO:0007669"/>
    <property type="project" value="UniProtKB-UniRule"/>
</dbReference>
<evidence type="ECO:0000259" key="11">
    <source>
        <dbReference type="Pfam" id="PF02503"/>
    </source>
</evidence>
<comment type="similarity">
    <text evidence="8 9">Belongs to the polyphosphate kinase 1 (PPK1) family.</text>
</comment>
<comment type="cofactor">
    <cofactor evidence="8">
        <name>Mg(2+)</name>
        <dbReference type="ChEBI" id="CHEBI:18420"/>
    </cofactor>
</comment>
<feature type="region of interest" description="Disordered" evidence="10">
    <location>
        <begin position="1"/>
        <end position="184"/>
    </location>
</feature>
<keyword evidence="1 8" id="KW-0597">Phosphoprotein</keyword>
<dbReference type="STRING" id="1186196.SAMN04489841_0335"/>
<feature type="binding site" evidence="8">
    <location>
        <position position="587"/>
    </location>
    <ligand>
        <name>Mg(2+)</name>
        <dbReference type="ChEBI" id="CHEBI:18420"/>
    </ligand>
</feature>